<evidence type="ECO:0000256" key="3">
    <source>
        <dbReference type="ARBA" id="ARBA00022968"/>
    </source>
</evidence>
<dbReference type="EMBL" id="JADGJW010000067">
    <property type="protein sequence ID" value="KAJ3225239.1"/>
    <property type="molecule type" value="Genomic_DNA"/>
</dbReference>
<comment type="caution">
    <text evidence="7">The sequence shown here is derived from an EMBL/GenBank/DDBJ whole genome shotgun (WGS) entry which is preliminary data.</text>
</comment>
<feature type="non-terminal residue" evidence="7">
    <location>
        <position position="262"/>
    </location>
</feature>
<accession>A0AAD5U8P2</accession>
<proteinExistence type="predicted"/>
<dbReference type="GO" id="GO:0042285">
    <property type="term" value="F:xylosyltransferase activity"/>
    <property type="evidence" value="ECO:0007669"/>
    <property type="project" value="TreeGrafter"/>
</dbReference>
<evidence type="ECO:0000256" key="5">
    <source>
        <dbReference type="ARBA" id="ARBA00023136"/>
    </source>
</evidence>
<keyword evidence="3" id="KW-0735">Signal-anchor</keyword>
<dbReference type="Gene3D" id="3.90.550.10">
    <property type="entry name" value="Spore Coat Polysaccharide Biosynthesis Protein SpsA, Chain A"/>
    <property type="match status" value="1"/>
</dbReference>
<keyword evidence="2" id="KW-0812">Transmembrane</keyword>
<protein>
    <recommendedName>
        <fullName evidence="9">Glycosyltransferase</fullName>
    </recommendedName>
</protein>
<evidence type="ECO:0000256" key="4">
    <source>
        <dbReference type="ARBA" id="ARBA00022989"/>
    </source>
</evidence>
<dbReference type="SUPFAM" id="SSF53448">
    <property type="entry name" value="Nucleotide-diphospho-sugar transferases"/>
    <property type="match status" value="1"/>
</dbReference>
<keyword evidence="6" id="KW-0325">Glycoprotein</keyword>
<keyword evidence="4" id="KW-1133">Transmembrane helix</keyword>
<dbReference type="PANTHER" id="PTHR12270">
    <property type="entry name" value="GLYCOSYLTRANSFERASE-RELATED"/>
    <property type="match status" value="1"/>
</dbReference>
<name>A0AAD5U8P2_9FUNG</name>
<dbReference type="InterPro" id="IPR051292">
    <property type="entry name" value="Xyl/GlcA_transferase"/>
</dbReference>
<evidence type="ECO:0008006" key="9">
    <source>
        <dbReference type="Google" id="ProtNLM"/>
    </source>
</evidence>
<dbReference type="Pfam" id="PF13896">
    <property type="entry name" value="Glyco_transf_49"/>
    <property type="match status" value="1"/>
</dbReference>
<organism evidence="7 8">
    <name type="scientific">Clydaea vesicula</name>
    <dbReference type="NCBI Taxonomy" id="447962"/>
    <lineage>
        <taxon>Eukaryota</taxon>
        <taxon>Fungi</taxon>
        <taxon>Fungi incertae sedis</taxon>
        <taxon>Chytridiomycota</taxon>
        <taxon>Chytridiomycota incertae sedis</taxon>
        <taxon>Chytridiomycetes</taxon>
        <taxon>Lobulomycetales</taxon>
        <taxon>Lobulomycetaceae</taxon>
        <taxon>Clydaea</taxon>
    </lineage>
</organism>
<dbReference type="PANTHER" id="PTHR12270:SF25">
    <property type="entry name" value="GLYCOSYLTRANSFERASE-LIKE PROTEIN LARGE"/>
    <property type="match status" value="1"/>
</dbReference>
<dbReference type="Proteomes" id="UP001211065">
    <property type="component" value="Unassembled WGS sequence"/>
</dbReference>
<keyword evidence="5" id="KW-0472">Membrane</keyword>
<evidence type="ECO:0000313" key="7">
    <source>
        <dbReference type="EMBL" id="KAJ3225239.1"/>
    </source>
</evidence>
<dbReference type="AlphaFoldDB" id="A0AAD5U8P2"/>
<keyword evidence="8" id="KW-1185">Reference proteome</keyword>
<dbReference type="GO" id="GO:0016020">
    <property type="term" value="C:membrane"/>
    <property type="evidence" value="ECO:0007669"/>
    <property type="project" value="UniProtKB-SubCell"/>
</dbReference>
<sequence length="262" mass="30646">MSSVPKVDDVTVTTMITVDRFNTLLNSISTTDCYFSVTLHIPDDEELVSNMEKLTKFIDKNFVVLKSKTNIHLVIDKYPRQLNYLRNVARFFSKTEIIFPLDVDFIVNKSFLKNFKSNEFVKSKLSIGNSVFVLPALEFQNEYVNTKFNDFPQTKEEVISMFNNSLTVFHGLKNRGHSSTNYEKWLGTDRIYQIVPDTLRYEPYALFNTTGVPYSDERFTGYGANKVAWWYEIYLSGVEFYVLPNDFVIHCFHEYPDIRIEE</sequence>
<comment type="subcellular location">
    <subcellularLocation>
        <location evidence="1">Membrane</location>
        <topology evidence="1">Single-pass type II membrane protein</topology>
    </subcellularLocation>
</comment>
<dbReference type="GO" id="GO:0015020">
    <property type="term" value="F:glucuronosyltransferase activity"/>
    <property type="evidence" value="ECO:0007669"/>
    <property type="project" value="TreeGrafter"/>
</dbReference>
<gene>
    <name evidence="7" type="ORF">HK099_007157</name>
</gene>
<dbReference type="GO" id="GO:0035269">
    <property type="term" value="P:protein O-linked glycosylation via mannose"/>
    <property type="evidence" value="ECO:0007669"/>
    <property type="project" value="TreeGrafter"/>
</dbReference>
<dbReference type="InterPro" id="IPR029044">
    <property type="entry name" value="Nucleotide-diphossugar_trans"/>
</dbReference>
<evidence type="ECO:0000256" key="6">
    <source>
        <dbReference type="ARBA" id="ARBA00023180"/>
    </source>
</evidence>
<evidence type="ECO:0000256" key="1">
    <source>
        <dbReference type="ARBA" id="ARBA00004606"/>
    </source>
</evidence>
<reference evidence="7" key="1">
    <citation type="submission" date="2020-05" db="EMBL/GenBank/DDBJ databases">
        <title>Phylogenomic resolution of chytrid fungi.</title>
        <authorList>
            <person name="Stajich J.E."/>
            <person name="Amses K."/>
            <person name="Simmons R."/>
            <person name="Seto K."/>
            <person name="Myers J."/>
            <person name="Bonds A."/>
            <person name="Quandt C.A."/>
            <person name="Barry K."/>
            <person name="Liu P."/>
            <person name="Grigoriev I."/>
            <person name="Longcore J.E."/>
            <person name="James T.Y."/>
        </authorList>
    </citation>
    <scope>NUCLEOTIDE SEQUENCE</scope>
    <source>
        <strain evidence="7">JEL0476</strain>
    </source>
</reference>
<evidence type="ECO:0000256" key="2">
    <source>
        <dbReference type="ARBA" id="ARBA00022692"/>
    </source>
</evidence>
<evidence type="ECO:0000313" key="8">
    <source>
        <dbReference type="Proteomes" id="UP001211065"/>
    </source>
</evidence>